<evidence type="ECO:0000256" key="7">
    <source>
        <dbReference type="ARBA" id="ARBA00023136"/>
    </source>
</evidence>
<feature type="domain" description="TonB-dependent receptor plug" evidence="14">
    <location>
        <begin position="70"/>
        <end position="189"/>
    </location>
</feature>
<feature type="compositionally biased region" description="Basic and acidic residues" evidence="12">
    <location>
        <begin position="30"/>
        <end position="40"/>
    </location>
</feature>
<dbReference type="InterPro" id="IPR037066">
    <property type="entry name" value="Plug_dom_sf"/>
</dbReference>
<dbReference type="PROSITE" id="PS52016">
    <property type="entry name" value="TONB_DEPENDENT_REC_3"/>
    <property type="match status" value="1"/>
</dbReference>
<dbReference type="InterPro" id="IPR036942">
    <property type="entry name" value="Beta-barrel_TonB_sf"/>
</dbReference>
<dbReference type="Proteomes" id="UP000293089">
    <property type="component" value="Unassembled WGS sequence"/>
</dbReference>
<dbReference type="CDD" id="cd01347">
    <property type="entry name" value="ligand_gated_channel"/>
    <property type="match status" value="1"/>
</dbReference>
<dbReference type="PANTHER" id="PTHR47234:SF3">
    <property type="entry name" value="SECRETIN_TONB SHORT N-TERMINAL DOMAIN-CONTAINING PROTEIN"/>
    <property type="match status" value="1"/>
</dbReference>
<keyword evidence="16" id="KW-1185">Reference proteome</keyword>
<feature type="region of interest" description="Disordered" evidence="12">
    <location>
        <begin position="28"/>
        <end position="52"/>
    </location>
</feature>
<comment type="subcellular location">
    <subcellularLocation>
        <location evidence="1 9">Cell outer membrane</location>
        <topology evidence="1 9">Multi-pass membrane protein</topology>
    </subcellularLocation>
</comment>
<keyword evidence="5" id="KW-0732">Signal</keyword>
<keyword evidence="4 9" id="KW-0812">Transmembrane</keyword>
<evidence type="ECO:0000313" key="16">
    <source>
        <dbReference type="Proteomes" id="UP000293089"/>
    </source>
</evidence>
<evidence type="ECO:0000256" key="12">
    <source>
        <dbReference type="SAM" id="MobiDB-lite"/>
    </source>
</evidence>
<comment type="caution">
    <text evidence="15">The sequence shown here is derived from an EMBL/GenBank/DDBJ whole genome shotgun (WGS) entry which is preliminary data.</text>
</comment>
<evidence type="ECO:0000256" key="2">
    <source>
        <dbReference type="ARBA" id="ARBA00022448"/>
    </source>
</evidence>
<comment type="similarity">
    <text evidence="9 11">Belongs to the TonB-dependent receptor family.</text>
</comment>
<dbReference type="PROSITE" id="PS00430">
    <property type="entry name" value="TONB_DEPENDENT_REC_1"/>
    <property type="match status" value="1"/>
</dbReference>
<evidence type="ECO:0000256" key="1">
    <source>
        <dbReference type="ARBA" id="ARBA00004571"/>
    </source>
</evidence>
<dbReference type="SUPFAM" id="SSF56935">
    <property type="entry name" value="Porins"/>
    <property type="match status" value="1"/>
</dbReference>
<name>A0ABY1WAV0_9GAMM</name>
<dbReference type="InterPro" id="IPR012910">
    <property type="entry name" value="Plug_dom"/>
</dbReference>
<feature type="short sequence motif" description="TonB box" evidence="10">
    <location>
        <begin position="58"/>
        <end position="64"/>
    </location>
</feature>
<evidence type="ECO:0000259" key="14">
    <source>
        <dbReference type="Pfam" id="PF07715"/>
    </source>
</evidence>
<feature type="domain" description="TonB-dependent receptor-like beta-barrel" evidence="13">
    <location>
        <begin position="280"/>
        <end position="751"/>
    </location>
</feature>
<dbReference type="Gene3D" id="2.40.170.20">
    <property type="entry name" value="TonB-dependent receptor, beta-barrel domain"/>
    <property type="match status" value="1"/>
</dbReference>
<evidence type="ECO:0000313" key="15">
    <source>
        <dbReference type="EMBL" id="TAA17660.1"/>
    </source>
</evidence>
<dbReference type="EMBL" id="SHME01000005">
    <property type="protein sequence ID" value="TAA17660.1"/>
    <property type="molecule type" value="Genomic_DNA"/>
</dbReference>
<dbReference type="Gene3D" id="2.170.130.10">
    <property type="entry name" value="TonB-dependent receptor, plug domain"/>
    <property type="match status" value="1"/>
</dbReference>
<evidence type="ECO:0000256" key="8">
    <source>
        <dbReference type="ARBA" id="ARBA00023237"/>
    </source>
</evidence>
<evidence type="ECO:0000256" key="4">
    <source>
        <dbReference type="ARBA" id="ARBA00022692"/>
    </source>
</evidence>
<dbReference type="InterPro" id="IPR010916">
    <property type="entry name" value="TonB_box_CS"/>
</dbReference>
<keyword evidence="15" id="KW-0675">Receptor</keyword>
<keyword evidence="3 9" id="KW-1134">Transmembrane beta strand</keyword>
<evidence type="ECO:0000256" key="6">
    <source>
        <dbReference type="ARBA" id="ARBA00023077"/>
    </source>
</evidence>
<keyword evidence="2 9" id="KW-0813">Transport</keyword>
<evidence type="ECO:0000256" key="9">
    <source>
        <dbReference type="PROSITE-ProRule" id="PRU01360"/>
    </source>
</evidence>
<proteinExistence type="inferred from homology"/>
<accession>A0ABY1WAV0</accession>
<gene>
    <name evidence="15" type="ORF">EA658_17855</name>
</gene>
<reference evidence="15 16" key="1">
    <citation type="submission" date="2019-02" db="EMBL/GenBank/DDBJ databases">
        <title>WGS of Pseudoxanthomonas species novum from clinical isolates.</title>
        <authorList>
            <person name="Bernier A.-M."/>
            <person name="Bernard K."/>
            <person name="Vachon A."/>
        </authorList>
    </citation>
    <scope>NUCLEOTIDE SEQUENCE [LARGE SCALE GENOMIC DNA]</scope>
    <source>
        <strain evidence="16">NML 170316</strain>
    </source>
</reference>
<evidence type="ECO:0000256" key="11">
    <source>
        <dbReference type="RuleBase" id="RU003357"/>
    </source>
</evidence>
<keyword evidence="6 10" id="KW-0798">TonB box</keyword>
<evidence type="ECO:0000256" key="10">
    <source>
        <dbReference type="PROSITE-ProRule" id="PRU10143"/>
    </source>
</evidence>
<dbReference type="InterPro" id="IPR000531">
    <property type="entry name" value="Beta-barrel_TonB"/>
</dbReference>
<evidence type="ECO:0000259" key="13">
    <source>
        <dbReference type="Pfam" id="PF00593"/>
    </source>
</evidence>
<organism evidence="15 16">
    <name type="scientific">Pseudoxanthomonas winnipegensis</name>
    <dbReference type="NCBI Taxonomy" id="2480810"/>
    <lineage>
        <taxon>Bacteria</taxon>
        <taxon>Pseudomonadati</taxon>
        <taxon>Pseudomonadota</taxon>
        <taxon>Gammaproteobacteria</taxon>
        <taxon>Lysobacterales</taxon>
        <taxon>Lysobacteraceae</taxon>
        <taxon>Pseudoxanthomonas</taxon>
    </lineage>
</organism>
<dbReference type="Pfam" id="PF00593">
    <property type="entry name" value="TonB_dep_Rec_b-barrel"/>
    <property type="match status" value="1"/>
</dbReference>
<keyword evidence="8 9" id="KW-0998">Cell outer membrane</keyword>
<evidence type="ECO:0000256" key="3">
    <source>
        <dbReference type="ARBA" id="ARBA00022452"/>
    </source>
</evidence>
<keyword evidence="7 9" id="KW-0472">Membrane</keyword>
<feature type="compositionally biased region" description="Polar residues" evidence="12">
    <location>
        <begin position="41"/>
        <end position="52"/>
    </location>
</feature>
<sequence>MDSRQSRHVVRSMLFWVVVALSGAVGAQEVTRKADSDKQPTESGQDDPSTQSAVQLDTVQVTGTRIKGGTTPSPVITIGSERIQEEGFTDLGEVIRSLPQNFGGGQNPGVFASANIGGNNFNTTGGSSLNLRGLGQDASLTLLNGRRLAYGGASQGVDISAIPVEAVERIEIVPDGASALYGSDAVGGVANVILKQDFEGAVIGARFGRATEGGLGTRAYTATAGERWPTGGLIATLKRESIDPIQASQRDFAQAMYQPGTLWSGSDLRSGLISGHQSIGEALTFQIDALRTERQAYTDTGYATAYYHNTPETHSTLVSPALVLALASDWTLTASASLGRDKTYTHQQVIQTNTGLVSSNSLGTYSNSSITYELGAEGPVMDLPAGELRMAAGAGYRDVEFLSLGISSNRTLADGSEKSRFAYTELNMPLVAPAQNIGGVRRLALTGALRTEDYDRDGRVTTPKLGLIYSPGADFTLRTSWGKSFKTPRLLQLYGTQSVALYPAATFGAAGVPRTATVFYRSGSNPDLSPERARTWSATLAFHPEALPALEAELSWFDIDYTGRIVQPVVYSEALANSIYAPFVTRDPSQAQMAQAIADSASFLNYAGAPYDPRKVIAIVDNRSVNAARQRIHGADLSGGYRFDLESGELTIRGSTGWMESTQATLPGQRPSDLAGTLFYPARLNGRAGLVWNSGGLTTSLFGNYRSGVRNRLDGKEGASFTTFDATIGYEVHGWRGLLSGLTVELTAQNLLDREPPRYAAVARSEAPYDSTNYSAVGRFLALALSKRW</sequence>
<dbReference type="InterPro" id="IPR039426">
    <property type="entry name" value="TonB-dep_rcpt-like"/>
</dbReference>
<evidence type="ECO:0000256" key="5">
    <source>
        <dbReference type="ARBA" id="ARBA00022729"/>
    </source>
</evidence>
<dbReference type="PANTHER" id="PTHR47234">
    <property type="match status" value="1"/>
</dbReference>
<protein>
    <submittedName>
        <fullName evidence="15">TonB-dependent receptor</fullName>
    </submittedName>
</protein>
<dbReference type="Pfam" id="PF07715">
    <property type="entry name" value="Plug"/>
    <property type="match status" value="1"/>
</dbReference>